<dbReference type="Proteomes" id="UP000679848">
    <property type="component" value="Chromosome"/>
</dbReference>
<organism evidence="4 5">
    <name type="scientific">Pusillibacter faecalis</name>
    <dbReference type="NCBI Taxonomy" id="2714358"/>
    <lineage>
        <taxon>Bacteria</taxon>
        <taxon>Bacillati</taxon>
        <taxon>Bacillota</taxon>
        <taxon>Clostridia</taxon>
        <taxon>Eubacteriales</taxon>
        <taxon>Oscillospiraceae</taxon>
        <taxon>Pusillibacter</taxon>
    </lineage>
</organism>
<keyword evidence="2" id="KW-0520">NAD</keyword>
<dbReference type="KEGG" id="pfaa:MM59RIKEN_08360"/>
<keyword evidence="5" id="KW-1185">Reference proteome</keyword>
<dbReference type="PANTHER" id="PTHR43333:SF1">
    <property type="entry name" value="D-ISOMER SPECIFIC 2-HYDROXYACID DEHYDROGENASE NAD-BINDING DOMAIN-CONTAINING PROTEIN"/>
    <property type="match status" value="1"/>
</dbReference>
<protein>
    <submittedName>
        <fullName evidence="4">Dehydrogenase</fullName>
    </submittedName>
</protein>
<name>A0A810QB99_9FIRM</name>
<dbReference type="InterPro" id="IPR036291">
    <property type="entry name" value="NAD(P)-bd_dom_sf"/>
</dbReference>
<reference evidence="4" key="1">
    <citation type="submission" date="2020-09" db="EMBL/GenBank/DDBJ databases">
        <title>New species isolated from human feces.</title>
        <authorList>
            <person name="Kitahara M."/>
            <person name="Shigeno Y."/>
            <person name="Shime M."/>
            <person name="Matsumoto Y."/>
            <person name="Nakamura S."/>
            <person name="Motooka D."/>
            <person name="Fukuoka S."/>
            <person name="Nishikawa H."/>
            <person name="Benno Y."/>
        </authorList>
    </citation>
    <scope>NUCLEOTIDE SEQUENCE</scope>
    <source>
        <strain evidence="4">MM59</strain>
    </source>
</reference>
<dbReference type="AlphaFoldDB" id="A0A810QB99"/>
<evidence type="ECO:0000313" key="5">
    <source>
        <dbReference type="Proteomes" id="UP000679848"/>
    </source>
</evidence>
<evidence type="ECO:0000313" key="4">
    <source>
        <dbReference type="EMBL" id="BCK83517.1"/>
    </source>
</evidence>
<dbReference type="SUPFAM" id="SSF51735">
    <property type="entry name" value="NAD(P)-binding Rossmann-fold domains"/>
    <property type="match status" value="1"/>
</dbReference>
<dbReference type="Gene3D" id="3.40.50.720">
    <property type="entry name" value="NAD(P)-binding Rossmann-like Domain"/>
    <property type="match status" value="2"/>
</dbReference>
<dbReference type="EMBL" id="AP023420">
    <property type="protein sequence ID" value="BCK83517.1"/>
    <property type="molecule type" value="Genomic_DNA"/>
</dbReference>
<dbReference type="SUPFAM" id="SSF52283">
    <property type="entry name" value="Formate/glycerate dehydrogenase catalytic domain-like"/>
    <property type="match status" value="1"/>
</dbReference>
<proteinExistence type="predicted"/>
<gene>
    <name evidence="4" type="primary">yugC</name>
    <name evidence="4" type="ORF">MM59RIKEN_08360</name>
</gene>
<dbReference type="CDD" id="cd05300">
    <property type="entry name" value="2-Hacid_dh_1"/>
    <property type="match status" value="1"/>
</dbReference>
<dbReference type="GO" id="GO:0016491">
    <property type="term" value="F:oxidoreductase activity"/>
    <property type="evidence" value="ECO:0007669"/>
    <property type="project" value="UniProtKB-KW"/>
</dbReference>
<keyword evidence="1" id="KW-0560">Oxidoreductase</keyword>
<dbReference type="InterPro" id="IPR006140">
    <property type="entry name" value="D-isomer_DH_NAD-bd"/>
</dbReference>
<dbReference type="PANTHER" id="PTHR43333">
    <property type="entry name" value="2-HACID_DH_C DOMAIN-CONTAINING PROTEIN"/>
    <property type="match status" value="1"/>
</dbReference>
<feature type="domain" description="D-isomer specific 2-hydroxyacid dehydrogenase NAD-binding" evidence="3">
    <location>
        <begin position="110"/>
        <end position="284"/>
    </location>
</feature>
<dbReference type="GO" id="GO:0051287">
    <property type="term" value="F:NAD binding"/>
    <property type="evidence" value="ECO:0007669"/>
    <property type="project" value="InterPro"/>
</dbReference>
<evidence type="ECO:0000256" key="1">
    <source>
        <dbReference type="ARBA" id="ARBA00023002"/>
    </source>
</evidence>
<accession>A0A810QB99</accession>
<evidence type="ECO:0000259" key="3">
    <source>
        <dbReference type="Pfam" id="PF02826"/>
    </source>
</evidence>
<evidence type="ECO:0000256" key="2">
    <source>
        <dbReference type="ARBA" id="ARBA00023027"/>
    </source>
</evidence>
<sequence length="323" mass="35566">MNRNLCICLDFLTNAHKARIQTAAESAGFTPHFFTTDQLEQAAACLQHCEVLYANSPKLLRRAPNTLRWYCCSNAGVDLYCADPTLFANPDCMLTNSNAYGVTISEHVIMVTLMLLRRMPEYEQFLQRRSWPSPLPIRSIRDGSFTLLGTGNIGSHVAERLRGMGAARILGLSRSGRPVPGFDEVLPISRLDEALPEAHVLILSLPSTPETVNLLSRDRIALLPRDACVINVGRGTALDQDALAEALNEGRLAGAALDVMVPEPLPEDHPLWQTRNLILTPHISGNMSLGYTCDLNVDLFCQDLANYAAGRPLQSLVDRSRGY</sequence>
<dbReference type="RefSeq" id="WP_213542746.1">
    <property type="nucleotide sequence ID" value="NZ_AP023420.1"/>
</dbReference>
<dbReference type="Pfam" id="PF02826">
    <property type="entry name" value="2-Hacid_dh_C"/>
    <property type="match status" value="1"/>
</dbReference>